<evidence type="ECO:0000259" key="3">
    <source>
        <dbReference type="PROSITE" id="PS50188"/>
    </source>
</evidence>
<comment type="similarity">
    <text evidence="1">Belongs to the RANBP9/10 family.</text>
</comment>
<dbReference type="SMART" id="SM00449">
    <property type="entry name" value="SPRY"/>
    <property type="match status" value="1"/>
</dbReference>
<dbReference type="Pfam" id="PF00622">
    <property type="entry name" value="SPRY"/>
    <property type="match status" value="1"/>
</dbReference>
<dbReference type="InterPro" id="IPR035782">
    <property type="entry name" value="SPRY_RanBP9/10"/>
</dbReference>
<dbReference type="AlphaFoldDB" id="A0A674JP93"/>
<dbReference type="Pfam" id="PF08513">
    <property type="entry name" value="LisH"/>
    <property type="match status" value="1"/>
</dbReference>
<dbReference type="InterPro" id="IPR024964">
    <property type="entry name" value="CTLH/CRA"/>
</dbReference>
<evidence type="ECO:0000256" key="1">
    <source>
        <dbReference type="ARBA" id="ARBA00006535"/>
    </source>
</evidence>
<feature type="compositionally biased region" description="Low complexity" evidence="2">
    <location>
        <begin position="554"/>
        <end position="584"/>
    </location>
</feature>
<dbReference type="PROSITE" id="PS50897">
    <property type="entry name" value="CTLH"/>
    <property type="match status" value="1"/>
</dbReference>
<dbReference type="InterPro" id="IPR013320">
    <property type="entry name" value="ConA-like_dom_sf"/>
</dbReference>
<dbReference type="InterPro" id="IPR006594">
    <property type="entry name" value="LisH"/>
</dbReference>
<accession>A0A674JP93</accession>
<proteinExistence type="inferred from homology"/>
<dbReference type="PROSITE" id="PS50896">
    <property type="entry name" value="LISH"/>
    <property type="match status" value="1"/>
</dbReference>
<protein>
    <recommendedName>
        <fullName evidence="7">RAN binding protein 10</fullName>
    </recommendedName>
</protein>
<feature type="compositionally biased region" description="Polar residues" evidence="2">
    <location>
        <begin position="506"/>
        <end position="549"/>
    </location>
</feature>
<gene>
    <name evidence="5" type="primary">LOC112103276</name>
</gene>
<evidence type="ECO:0008006" key="7">
    <source>
        <dbReference type="Google" id="ProtNLM"/>
    </source>
</evidence>
<evidence type="ECO:0000259" key="4">
    <source>
        <dbReference type="PROSITE" id="PS50897"/>
    </source>
</evidence>
<dbReference type="InterPro" id="IPR003877">
    <property type="entry name" value="SPRY_dom"/>
</dbReference>
<name>A0A674JP93_9SAUR</name>
<dbReference type="Pfam" id="PF10607">
    <property type="entry name" value="CTLH"/>
    <property type="match status" value="2"/>
</dbReference>
<dbReference type="InterPro" id="IPR050618">
    <property type="entry name" value="Ubq-SigPath_Reg"/>
</dbReference>
<feature type="domain" description="B30.2/SPRY" evidence="3">
    <location>
        <begin position="186"/>
        <end position="373"/>
    </location>
</feature>
<dbReference type="SMART" id="SM00757">
    <property type="entry name" value="CRA"/>
    <property type="match status" value="1"/>
</dbReference>
<dbReference type="InterPro" id="IPR043136">
    <property type="entry name" value="B30.2/SPRY_sf"/>
</dbReference>
<dbReference type="PROSITE" id="PS50188">
    <property type="entry name" value="B302_SPRY"/>
    <property type="match status" value="1"/>
</dbReference>
<dbReference type="GeneTree" id="ENSGT00940000158257"/>
<dbReference type="CDD" id="cd12909">
    <property type="entry name" value="SPRY_RanBP9_10"/>
    <property type="match status" value="1"/>
</dbReference>
<dbReference type="FunFam" id="2.60.120.920:FF:000011">
    <property type="entry name" value="RAN binding protein 10"/>
    <property type="match status" value="1"/>
</dbReference>
<dbReference type="SMART" id="SM00668">
    <property type="entry name" value="CTLH"/>
    <property type="match status" value="1"/>
</dbReference>
<dbReference type="InterPro" id="IPR001870">
    <property type="entry name" value="B30.2/SPRY"/>
</dbReference>
<keyword evidence="6" id="KW-1185">Reference proteome</keyword>
<dbReference type="Ensembl" id="ENSTMTT00000022551.1">
    <property type="protein sequence ID" value="ENSTMTP00000021782.1"/>
    <property type="gene ID" value="ENSTMTG00000015726.1"/>
</dbReference>
<feature type="region of interest" description="Disordered" evidence="2">
    <location>
        <begin position="503"/>
        <end position="620"/>
    </location>
</feature>
<dbReference type="PANTHER" id="PTHR12864">
    <property type="entry name" value="RAN BINDING PROTEIN 9-RELATED"/>
    <property type="match status" value="1"/>
</dbReference>
<reference evidence="5" key="1">
    <citation type="submission" date="2025-08" db="UniProtKB">
        <authorList>
            <consortium name="Ensembl"/>
        </authorList>
    </citation>
    <scope>IDENTIFICATION</scope>
</reference>
<dbReference type="FunCoup" id="A0A674JP93">
    <property type="interactions" value="626"/>
</dbReference>
<reference evidence="5" key="2">
    <citation type="submission" date="2025-09" db="UniProtKB">
        <authorList>
            <consortium name="Ensembl"/>
        </authorList>
    </citation>
    <scope>IDENTIFICATION</scope>
</reference>
<dbReference type="SUPFAM" id="SSF49899">
    <property type="entry name" value="Concanavalin A-like lectins/glucanases"/>
    <property type="match status" value="1"/>
</dbReference>
<dbReference type="Proteomes" id="UP000472274">
    <property type="component" value="Unplaced"/>
</dbReference>
<feature type="compositionally biased region" description="Polar residues" evidence="2">
    <location>
        <begin position="585"/>
        <end position="598"/>
    </location>
</feature>
<sequence>MQGGYVRQGGGGCGGYPKEGGGPAIGENAGGSYPAGPGLVCAAGFSPGGGCCPGRRLWGSPHRYARGTVLNTAPCLALRRRSGACSALRRLVNVDSSYSALSFPACNAPQRRGGALGAVPLGSCSPGVLEAACQGRGADSDSRRGRGSIVAGPAAHWLAEGMADPGAGSLHGGDAGLPCPPEEQELSQRLRRLYPAVNQAETPLPRSWSPKDKYNYIGLSQGNLRVHYKGHGKNHKDAASVRATHPIPAACGIYYFEVKIVSKGRDGYMGIGLSAQGVNMNRLPGWDKHSYGYHGDDGHSFCSSGTGQPYGPTFTTGDVIGCCVNLINNTCFYTKNGHSLGIAFTDLPSNLYPTVGLQTPGEIVDANFGQQPFVFDIEDYMREWRAKIQGTIKRFPIGDRLGEWQAMLQNMVSSYLVHHGYCATATAFARVTETTIQEEQSSIKNRQRIQKLVLAGRVGEAIEATQQLYPGLLEHNPNLLFMLKCRQFVEMVNGTDSEVRCFSARSPKSQDSYPASPSLSPRHGSNNSHVHSTGADSPSCSNGVTSTKSKQSHSKYPALSSSSSSSSSSSPSSVNYSESNSTDSTKSQQHSSTSNQETSDSEMEMEAEHYPNGVLENSSTRIMNGTYKHEEILQTDESSMEDGCPQRQLCGGHHAATERMIQFGRELQTLSEQLCREYGKNTTHKKMLQDAFSLLAYSDPWNCPVGQQLDPIQREPVCAALNSAILESQNLPKQPPLMLALGQASECLRLMARVGLGSCSFARVDDCLH</sequence>
<feature type="domain" description="CTLH" evidence="4">
    <location>
        <begin position="442"/>
        <end position="499"/>
    </location>
</feature>
<dbReference type="InterPro" id="IPR006595">
    <property type="entry name" value="CTLH_C"/>
</dbReference>
<dbReference type="Gene3D" id="2.60.120.920">
    <property type="match status" value="1"/>
</dbReference>
<dbReference type="InParanoid" id="A0A674JP93"/>
<evidence type="ECO:0000256" key="2">
    <source>
        <dbReference type="SAM" id="MobiDB-lite"/>
    </source>
</evidence>
<dbReference type="InterPro" id="IPR013144">
    <property type="entry name" value="CRA_dom"/>
</dbReference>
<evidence type="ECO:0000313" key="6">
    <source>
        <dbReference type="Proteomes" id="UP000472274"/>
    </source>
</evidence>
<evidence type="ECO:0000313" key="5">
    <source>
        <dbReference type="Ensembl" id="ENSTMTP00000021782.1"/>
    </source>
</evidence>
<organism evidence="5 6">
    <name type="scientific">Terrapene triunguis</name>
    <name type="common">Three-toed box turtle</name>
    <dbReference type="NCBI Taxonomy" id="2587831"/>
    <lineage>
        <taxon>Eukaryota</taxon>
        <taxon>Metazoa</taxon>
        <taxon>Chordata</taxon>
        <taxon>Craniata</taxon>
        <taxon>Vertebrata</taxon>
        <taxon>Euteleostomi</taxon>
        <taxon>Archelosauria</taxon>
        <taxon>Testudinata</taxon>
        <taxon>Testudines</taxon>
        <taxon>Cryptodira</taxon>
        <taxon>Durocryptodira</taxon>
        <taxon>Testudinoidea</taxon>
        <taxon>Emydidae</taxon>
        <taxon>Terrapene</taxon>
    </lineage>
</organism>